<evidence type="ECO:0000256" key="1">
    <source>
        <dbReference type="SAM" id="MobiDB-lite"/>
    </source>
</evidence>
<evidence type="ECO:0000256" key="2">
    <source>
        <dbReference type="SAM" id="Phobius"/>
    </source>
</evidence>
<dbReference type="GO" id="GO:0002322">
    <property type="term" value="P:B cell proliferation involved in immune response"/>
    <property type="evidence" value="ECO:0007669"/>
    <property type="project" value="TreeGrafter"/>
</dbReference>
<dbReference type="PANTHER" id="PTHR37350:SF1">
    <property type="entry name" value="PROTEIN GAPT"/>
    <property type="match status" value="1"/>
</dbReference>
<evidence type="ECO:0000313" key="3">
    <source>
        <dbReference type="EMBL" id="KAB0350272.1"/>
    </source>
</evidence>
<evidence type="ECO:0008006" key="5">
    <source>
        <dbReference type="Google" id="ProtNLM"/>
    </source>
</evidence>
<organism evidence="3 4">
    <name type="scientific">Muntiacus muntjak</name>
    <name type="common">Barking deer</name>
    <name type="synonym">Indian muntjac</name>
    <dbReference type="NCBI Taxonomy" id="9888"/>
    <lineage>
        <taxon>Eukaryota</taxon>
        <taxon>Metazoa</taxon>
        <taxon>Chordata</taxon>
        <taxon>Craniata</taxon>
        <taxon>Vertebrata</taxon>
        <taxon>Euteleostomi</taxon>
        <taxon>Mammalia</taxon>
        <taxon>Eutheria</taxon>
        <taxon>Laurasiatheria</taxon>
        <taxon>Artiodactyla</taxon>
        <taxon>Ruminantia</taxon>
        <taxon>Pecora</taxon>
        <taxon>Cervidae</taxon>
        <taxon>Muntiacinae</taxon>
        <taxon>Muntiacus</taxon>
    </lineage>
</organism>
<dbReference type="EMBL" id="VCEA01000002">
    <property type="protein sequence ID" value="KAB0350272.1"/>
    <property type="molecule type" value="Genomic_DNA"/>
</dbReference>
<name>A0A5N3VM63_MUNMU</name>
<feature type="transmembrane region" description="Helical" evidence="2">
    <location>
        <begin position="12"/>
        <end position="33"/>
    </location>
</feature>
<keyword evidence="4" id="KW-1185">Reference proteome</keyword>
<proteinExistence type="predicted"/>
<reference evidence="3 4" key="1">
    <citation type="submission" date="2019-06" db="EMBL/GenBank/DDBJ databases">
        <title>Discovery of a novel chromosome fission-fusion reversal in muntjac.</title>
        <authorList>
            <person name="Mudd A.B."/>
            <person name="Bredeson J.V."/>
            <person name="Baum R."/>
            <person name="Hockemeyer D."/>
            <person name="Rokhsar D.S."/>
        </authorList>
    </citation>
    <scope>NUCLEOTIDE SEQUENCE [LARGE SCALE GENOMIC DNA]</scope>
    <source>
        <strain evidence="3">UTSW_UCB_Mm</strain>
        <tissue evidence="3">Fibroblast cell line</tissue>
    </source>
</reference>
<dbReference type="GO" id="GO:0001782">
    <property type="term" value="P:B cell homeostasis"/>
    <property type="evidence" value="ECO:0007669"/>
    <property type="project" value="TreeGrafter"/>
</dbReference>
<sequence>MLEICGNTSVAVSIGIFLLLLLVICGIGCVWHWKPQNTVQFTLPKFLQRRRSRRKDYTKTSSSGPQFISPRHKISVQTQDHHSAGKDTNTHDNYENVKVRPPKAKGETDKELYENTWQTNPEEHIYRNEISPCDYYNFEKPGTPEAPQEEDIYILPDSY</sequence>
<feature type="compositionally biased region" description="Basic and acidic residues" evidence="1">
    <location>
        <begin position="79"/>
        <end position="112"/>
    </location>
</feature>
<dbReference type="PRINTS" id="PR02077">
    <property type="entry name" value="PROTEINGAPT"/>
</dbReference>
<evidence type="ECO:0000313" key="4">
    <source>
        <dbReference type="Proteomes" id="UP000326458"/>
    </source>
</evidence>
<comment type="caution">
    <text evidence="3">The sequence shown here is derived from an EMBL/GenBank/DDBJ whole genome shotgun (WGS) entry which is preliminary data.</text>
</comment>
<keyword evidence="2" id="KW-1133">Transmembrane helix</keyword>
<dbReference type="PANTHER" id="PTHR37350">
    <property type="entry name" value="PROTEIN GAPT"/>
    <property type="match status" value="1"/>
</dbReference>
<dbReference type="Proteomes" id="UP000326458">
    <property type="component" value="Unassembled WGS sequence"/>
</dbReference>
<dbReference type="Pfam" id="PF11770">
    <property type="entry name" value="GAPT"/>
    <property type="match status" value="1"/>
</dbReference>
<keyword evidence="2" id="KW-0472">Membrane</keyword>
<dbReference type="InterPro" id="IPR021082">
    <property type="entry name" value="Protein_GAPT"/>
</dbReference>
<keyword evidence="2" id="KW-0812">Transmembrane</keyword>
<gene>
    <name evidence="3" type="ORF">FD754_015129</name>
</gene>
<dbReference type="GO" id="GO:0016020">
    <property type="term" value="C:membrane"/>
    <property type="evidence" value="ECO:0007669"/>
    <property type="project" value="InterPro"/>
</dbReference>
<feature type="region of interest" description="Disordered" evidence="1">
    <location>
        <begin position="52"/>
        <end position="112"/>
    </location>
</feature>
<dbReference type="AlphaFoldDB" id="A0A5N3VM63"/>
<accession>A0A5N3VM63</accession>
<protein>
    <recommendedName>
        <fullName evidence="5">Protein GAPT</fullName>
    </recommendedName>
</protein>